<protein>
    <submittedName>
        <fullName evidence="2">Alpha/beta hydrolase fold containing protein</fullName>
    </submittedName>
</protein>
<gene>
    <name evidence="2" type="ordered locus">Turpa_3262</name>
</gene>
<dbReference type="InterPro" id="IPR029058">
    <property type="entry name" value="AB_hydrolase_fold"/>
</dbReference>
<dbReference type="InterPro" id="IPR050266">
    <property type="entry name" value="AB_hydrolase_sf"/>
</dbReference>
<sequence length="300" mass="34317">MYSFERYPVPKGYFTARDGVQLPWFEYGNLKASHTILFLNGFTCNQYNIAKVVATLGVDYRIVTFDYRGQGLAYRERYKKVSIDAVLDDIDALHEHIGRIPVLLFGYSMGCQLAVEWNYRDNTRVIGLVLLLGIYGNIFDSFLNTKIFAPMLNATYHAFPFLKPILKRTWRTAHRLPFAIRLALGKGTLLNPDRVNEAELRPFLDQLAELDFEYILHMSHAIHHHTNEGQFDRIKAPCLIISGEADLFALPQHSERVHQAVAASWYFSIPAGTHNAVLEHSEEITSWIAEFLREKNLAAG</sequence>
<evidence type="ECO:0000313" key="3">
    <source>
        <dbReference type="Proteomes" id="UP000006048"/>
    </source>
</evidence>
<feature type="domain" description="AB hydrolase-1" evidence="1">
    <location>
        <begin position="35"/>
        <end position="280"/>
    </location>
</feature>
<proteinExistence type="predicted"/>
<evidence type="ECO:0000259" key="1">
    <source>
        <dbReference type="Pfam" id="PF00561"/>
    </source>
</evidence>
<accession>I4B9E4</accession>
<dbReference type="RefSeq" id="WP_014804401.1">
    <property type="nucleotide sequence ID" value="NC_018020.1"/>
</dbReference>
<dbReference type="GO" id="GO:0016020">
    <property type="term" value="C:membrane"/>
    <property type="evidence" value="ECO:0007669"/>
    <property type="project" value="TreeGrafter"/>
</dbReference>
<reference evidence="2 3" key="1">
    <citation type="submission" date="2012-06" db="EMBL/GenBank/DDBJ databases">
        <title>The complete chromosome of genome of Turneriella parva DSM 21527.</title>
        <authorList>
            <consortium name="US DOE Joint Genome Institute (JGI-PGF)"/>
            <person name="Lucas S."/>
            <person name="Han J."/>
            <person name="Lapidus A."/>
            <person name="Bruce D."/>
            <person name="Goodwin L."/>
            <person name="Pitluck S."/>
            <person name="Peters L."/>
            <person name="Kyrpides N."/>
            <person name="Mavromatis K."/>
            <person name="Ivanova N."/>
            <person name="Mikhailova N."/>
            <person name="Chertkov O."/>
            <person name="Detter J.C."/>
            <person name="Tapia R."/>
            <person name="Han C."/>
            <person name="Land M."/>
            <person name="Hauser L."/>
            <person name="Markowitz V."/>
            <person name="Cheng J.-F."/>
            <person name="Hugenholtz P."/>
            <person name="Woyke T."/>
            <person name="Wu D."/>
            <person name="Gronow S."/>
            <person name="Wellnitz S."/>
            <person name="Brambilla E."/>
            <person name="Klenk H.-P."/>
            <person name="Eisen J.A."/>
        </authorList>
    </citation>
    <scope>NUCLEOTIDE SEQUENCE [LARGE SCALE GENOMIC DNA]</scope>
    <source>
        <strain evidence="3">ATCC BAA-1111 / DSM 21527 / NCTC 11395 / H</strain>
    </source>
</reference>
<organism evidence="2 3">
    <name type="scientific">Turneriella parva (strain ATCC BAA-1111 / DSM 21527 / NCTC 11395 / H)</name>
    <name type="common">Leptospira parva</name>
    <dbReference type="NCBI Taxonomy" id="869212"/>
    <lineage>
        <taxon>Bacteria</taxon>
        <taxon>Pseudomonadati</taxon>
        <taxon>Spirochaetota</taxon>
        <taxon>Spirochaetia</taxon>
        <taxon>Leptospirales</taxon>
        <taxon>Leptospiraceae</taxon>
        <taxon>Turneriella</taxon>
    </lineage>
</organism>
<dbReference type="Gene3D" id="3.40.50.1820">
    <property type="entry name" value="alpha/beta hydrolase"/>
    <property type="match status" value="1"/>
</dbReference>
<dbReference type="PANTHER" id="PTHR43798">
    <property type="entry name" value="MONOACYLGLYCEROL LIPASE"/>
    <property type="match status" value="1"/>
</dbReference>
<dbReference type="Pfam" id="PF00561">
    <property type="entry name" value="Abhydrolase_1"/>
    <property type="match status" value="1"/>
</dbReference>
<dbReference type="PANTHER" id="PTHR43798:SF33">
    <property type="entry name" value="HYDROLASE, PUTATIVE (AFU_ORTHOLOGUE AFUA_2G14860)-RELATED"/>
    <property type="match status" value="1"/>
</dbReference>
<dbReference type="Proteomes" id="UP000006048">
    <property type="component" value="Chromosome"/>
</dbReference>
<dbReference type="EMBL" id="CP002959">
    <property type="protein sequence ID" value="AFM13901.1"/>
    <property type="molecule type" value="Genomic_DNA"/>
</dbReference>
<evidence type="ECO:0000313" key="2">
    <source>
        <dbReference type="EMBL" id="AFM13901.1"/>
    </source>
</evidence>
<dbReference type="KEGG" id="tpx:Turpa_3262"/>
<keyword evidence="2" id="KW-0378">Hydrolase</keyword>
<dbReference type="AlphaFoldDB" id="I4B9E4"/>
<name>I4B9E4_TURPD</name>
<keyword evidence="3" id="KW-1185">Reference proteome</keyword>
<dbReference type="GO" id="GO:0016787">
    <property type="term" value="F:hydrolase activity"/>
    <property type="evidence" value="ECO:0007669"/>
    <property type="project" value="UniProtKB-KW"/>
</dbReference>
<dbReference type="InterPro" id="IPR000073">
    <property type="entry name" value="AB_hydrolase_1"/>
</dbReference>
<dbReference type="STRING" id="869212.Turpa_3262"/>
<dbReference type="OrthoDB" id="9780932at2"/>
<dbReference type="HOGENOM" id="CLU_020336_50_0_12"/>
<dbReference type="SUPFAM" id="SSF53474">
    <property type="entry name" value="alpha/beta-Hydrolases"/>
    <property type="match status" value="1"/>
</dbReference>